<dbReference type="Gramene" id="LPERR01G35030.1">
    <property type="protein sequence ID" value="LPERR01G35030.1"/>
    <property type="gene ID" value="LPERR01G35030"/>
</dbReference>
<keyword evidence="3" id="KW-1185">Reference proteome</keyword>
<sequence>MPSSALLTRAASSAAPVTAQELGQAAYLAASAAVDWGVPSDALTRAALALAAAGPDGRQRAAVDLLFAAADVARDAQQAGMLVLAEVVGDVQRAGLEFASSLELQAAAAARPERRCGWLRRLLPWGNDDGAMGDLEAPLLPRPPRIHGSLFSLMIPRSRASSSEDLVGIMGFALFGTLSLIPSMGSKGVMNGQDDIFKFWFQWIVVVWWALVALGVPCSQSPRCPLLLEYARGAARIGMIGISCLFIVYCHLLLGQDTKIAVLFVMAIVVGMHLSCWVLVIESSAHMDSADLLLQ</sequence>
<dbReference type="EnsemblPlants" id="LPERR01G35030.1">
    <property type="protein sequence ID" value="LPERR01G35030.1"/>
    <property type="gene ID" value="LPERR01G35030"/>
</dbReference>
<protein>
    <submittedName>
        <fullName evidence="2">Uncharacterized protein</fullName>
    </submittedName>
</protein>
<accession>A0A0D9V911</accession>
<proteinExistence type="predicted"/>
<evidence type="ECO:0000313" key="3">
    <source>
        <dbReference type="Proteomes" id="UP000032180"/>
    </source>
</evidence>
<evidence type="ECO:0000256" key="1">
    <source>
        <dbReference type="SAM" id="Phobius"/>
    </source>
</evidence>
<organism evidence="2 3">
    <name type="scientific">Leersia perrieri</name>
    <dbReference type="NCBI Taxonomy" id="77586"/>
    <lineage>
        <taxon>Eukaryota</taxon>
        <taxon>Viridiplantae</taxon>
        <taxon>Streptophyta</taxon>
        <taxon>Embryophyta</taxon>
        <taxon>Tracheophyta</taxon>
        <taxon>Spermatophyta</taxon>
        <taxon>Magnoliopsida</taxon>
        <taxon>Liliopsida</taxon>
        <taxon>Poales</taxon>
        <taxon>Poaceae</taxon>
        <taxon>BOP clade</taxon>
        <taxon>Oryzoideae</taxon>
        <taxon>Oryzeae</taxon>
        <taxon>Oryzinae</taxon>
        <taxon>Leersia</taxon>
    </lineage>
</organism>
<name>A0A0D9V911_9ORYZ</name>
<dbReference type="Proteomes" id="UP000032180">
    <property type="component" value="Chromosome 1"/>
</dbReference>
<reference evidence="3" key="2">
    <citation type="submission" date="2013-12" db="EMBL/GenBank/DDBJ databases">
        <authorList>
            <person name="Yu Y."/>
            <person name="Lee S."/>
            <person name="de Baynast K."/>
            <person name="Wissotski M."/>
            <person name="Liu L."/>
            <person name="Talag J."/>
            <person name="Goicoechea J."/>
            <person name="Angelova A."/>
            <person name="Jetty R."/>
            <person name="Kudrna D."/>
            <person name="Golser W."/>
            <person name="Rivera L."/>
            <person name="Zhang J."/>
            <person name="Wing R."/>
        </authorList>
    </citation>
    <scope>NUCLEOTIDE SEQUENCE</scope>
</reference>
<keyword evidence="1" id="KW-0472">Membrane</keyword>
<dbReference type="AlphaFoldDB" id="A0A0D9V911"/>
<feature type="transmembrane region" description="Helical" evidence="1">
    <location>
        <begin position="166"/>
        <end position="185"/>
    </location>
</feature>
<feature type="transmembrane region" description="Helical" evidence="1">
    <location>
        <begin position="197"/>
        <end position="216"/>
    </location>
</feature>
<dbReference type="HOGENOM" id="CLU_075412_0_0_1"/>
<keyword evidence="1" id="KW-1133">Transmembrane helix</keyword>
<dbReference type="eggNOG" id="ENOG502R7B8">
    <property type="taxonomic scope" value="Eukaryota"/>
</dbReference>
<reference evidence="2" key="3">
    <citation type="submission" date="2015-04" db="UniProtKB">
        <authorList>
            <consortium name="EnsemblPlants"/>
        </authorList>
    </citation>
    <scope>IDENTIFICATION</scope>
</reference>
<evidence type="ECO:0000313" key="2">
    <source>
        <dbReference type="EnsemblPlants" id="LPERR01G35030.1"/>
    </source>
</evidence>
<reference evidence="2 3" key="1">
    <citation type="submission" date="2012-08" db="EMBL/GenBank/DDBJ databases">
        <title>Oryza genome evolution.</title>
        <authorList>
            <person name="Wing R.A."/>
        </authorList>
    </citation>
    <scope>NUCLEOTIDE SEQUENCE</scope>
</reference>
<feature type="transmembrane region" description="Helical" evidence="1">
    <location>
        <begin position="260"/>
        <end position="280"/>
    </location>
</feature>
<feature type="transmembrane region" description="Helical" evidence="1">
    <location>
        <begin position="237"/>
        <end position="254"/>
    </location>
</feature>
<keyword evidence="1" id="KW-0812">Transmembrane</keyword>